<gene>
    <name evidence="1" type="ORF">DPMN_104014</name>
</gene>
<dbReference type="Proteomes" id="UP000828390">
    <property type="component" value="Unassembled WGS sequence"/>
</dbReference>
<accession>A0A9D4HF38</accession>
<proteinExistence type="predicted"/>
<reference evidence="1" key="1">
    <citation type="journal article" date="2019" name="bioRxiv">
        <title>The Genome of the Zebra Mussel, Dreissena polymorpha: A Resource for Invasive Species Research.</title>
        <authorList>
            <person name="McCartney M.A."/>
            <person name="Auch B."/>
            <person name="Kono T."/>
            <person name="Mallez S."/>
            <person name="Zhang Y."/>
            <person name="Obille A."/>
            <person name="Becker A."/>
            <person name="Abrahante J.E."/>
            <person name="Garbe J."/>
            <person name="Badalamenti J.P."/>
            <person name="Herman A."/>
            <person name="Mangelson H."/>
            <person name="Liachko I."/>
            <person name="Sullivan S."/>
            <person name="Sone E.D."/>
            <person name="Koren S."/>
            <person name="Silverstein K.A.T."/>
            <person name="Beckman K.B."/>
            <person name="Gohl D.M."/>
        </authorList>
    </citation>
    <scope>NUCLEOTIDE SEQUENCE</scope>
    <source>
        <strain evidence="1">Duluth1</strain>
        <tissue evidence="1">Whole animal</tissue>
    </source>
</reference>
<comment type="caution">
    <text evidence="1">The sequence shown here is derived from an EMBL/GenBank/DDBJ whole genome shotgun (WGS) entry which is preliminary data.</text>
</comment>
<organism evidence="1 2">
    <name type="scientific">Dreissena polymorpha</name>
    <name type="common">Zebra mussel</name>
    <name type="synonym">Mytilus polymorpha</name>
    <dbReference type="NCBI Taxonomy" id="45954"/>
    <lineage>
        <taxon>Eukaryota</taxon>
        <taxon>Metazoa</taxon>
        <taxon>Spiralia</taxon>
        <taxon>Lophotrochozoa</taxon>
        <taxon>Mollusca</taxon>
        <taxon>Bivalvia</taxon>
        <taxon>Autobranchia</taxon>
        <taxon>Heteroconchia</taxon>
        <taxon>Euheterodonta</taxon>
        <taxon>Imparidentia</taxon>
        <taxon>Neoheterodontei</taxon>
        <taxon>Myida</taxon>
        <taxon>Dreissenoidea</taxon>
        <taxon>Dreissenidae</taxon>
        <taxon>Dreissena</taxon>
    </lineage>
</organism>
<reference evidence="1" key="2">
    <citation type="submission" date="2020-11" db="EMBL/GenBank/DDBJ databases">
        <authorList>
            <person name="McCartney M.A."/>
            <person name="Auch B."/>
            <person name="Kono T."/>
            <person name="Mallez S."/>
            <person name="Becker A."/>
            <person name="Gohl D.M."/>
            <person name="Silverstein K.A.T."/>
            <person name="Koren S."/>
            <person name="Bechman K.B."/>
            <person name="Herman A."/>
            <person name="Abrahante J.E."/>
            <person name="Garbe J."/>
        </authorList>
    </citation>
    <scope>NUCLEOTIDE SEQUENCE</scope>
    <source>
        <strain evidence="1">Duluth1</strain>
        <tissue evidence="1">Whole animal</tissue>
    </source>
</reference>
<evidence type="ECO:0000313" key="2">
    <source>
        <dbReference type="Proteomes" id="UP000828390"/>
    </source>
</evidence>
<name>A0A9D4HF38_DREPO</name>
<keyword evidence="2" id="KW-1185">Reference proteome</keyword>
<sequence length="65" mass="7712">MSFGAKDSKEKAKEKNKVKEYDVIMDEEIEFVQALQMPGTITDKVECLVDLFYHWDYLVLLTHYH</sequence>
<evidence type="ECO:0000313" key="1">
    <source>
        <dbReference type="EMBL" id="KAH3830762.1"/>
    </source>
</evidence>
<protein>
    <submittedName>
        <fullName evidence="1">Uncharacterized protein</fullName>
    </submittedName>
</protein>
<dbReference type="EMBL" id="JAIWYP010000004">
    <property type="protein sequence ID" value="KAH3830762.1"/>
    <property type="molecule type" value="Genomic_DNA"/>
</dbReference>
<dbReference type="AlphaFoldDB" id="A0A9D4HF38"/>